<gene>
    <name evidence="8" type="ORF">ELQ92_10060</name>
</gene>
<evidence type="ECO:0000256" key="3">
    <source>
        <dbReference type="ARBA" id="ARBA00022692"/>
    </source>
</evidence>
<evidence type="ECO:0000313" key="8">
    <source>
        <dbReference type="EMBL" id="RWZ61339.1"/>
    </source>
</evidence>
<keyword evidence="6" id="KW-1003">Cell membrane</keyword>
<keyword evidence="9" id="KW-1185">Reference proteome</keyword>
<reference evidence="8 9" key="1">
    <citation type="submission" date="2018-12" db="EMBL/GenBank/DDBJ databases">
        <authorList>
            <person name="Li F."/>
        </authorList>
    </citation>
    <scope>NUCLEOTIDE SEQUENCE [LARGE SCALE GENOMIC DNA]</scope>
    <source>
        <strain evidence="8 9">8H24J-4-2</strain>
    </source>
</reference>
<accession>A0A3S4DX75</accession>
<keyword evidence="5 6" id="KW-0472">Membrane</keyword>
<feature type="transmembrane region" description="Helical" evidence="6">
    <location>
        <begin position="12"/>
        <end position="32"/>
    </location>
</feature>
<evidence type="ECO:0000256" key="6">
    <source>
        <dbReference type="RuleBase" id="RU363076"/>
    </source>
</evidence>
<comment type="caution">
    <text evidence="8">The sequence shown here is derived from an EMBL/GenBank/DDBJ whole genome shotgun (WGS) entry which is preliminary data.</text>
</comment>
<feature type="region of interest" description="Disordered" evidence="7">
    <location>
        <begin position="249"/>
        <end position="283"/>
    </location>
</feature>
<dbReference type="InterPro" id="IPR045214">
    <property type="entry name" value="Surf1/Surf4"/>
</dbReference>
<proteinExistence type="inferred from homology"/>
<dbReference type="GO" id="GO:0005886">
    <property type="term" value="C:plasma membrane"/>
    <property type="evidence" value="ECO:0007669"/>
    <property type="project" value="UniProtKB-SubCell"/>
</dbReference>
<dbReference type="EMBL" id="RZNC01000003">
    <property type="protein sequence ID" value="RWZ61339.1"/>
    <property type="molecule type" value="Genomic_DNA"/>
</dbReference>
<evidence type="ECO:0000256" key="4">
    <source>
        <dbReference type="ARBA" id="ARBA00022989"/>
    </source>
</evidence>
<evidence type="ECO:0000256" key="2">
    <source>
        <dbReference type="ARBA" id="ARBA00007165"/>
    </source>
</evidence>
<keyword evidence="4 6" id="KW-1133">Transmembrane helix</keyword>
<evidence type="ECO:0000256" key="1">
    <source>
        <dbReference type="ARBA" id="ARBA00004370"/>
    </source>
</evidence>
<evidence type="ECO:0000256" key="5">
    <source>
        <dbReference type="ARBA" id="ARBA00023136"/>
    </source>
</evidence>
<dbReference type="PROSITE" id="PS50895">
    <property type="entry name" value="SURF1"/>
    <property type="match status" value="1"/>
</dbReference>
<dbReference type="AlphaFoldDB" id="A0A3S4DX75"/>
<feature type="transmembrane region" description="Helical" evidence="6">
    <location>
        <begin position="218"/>
        <end position="237"/>
    </location>
</feature>
<dbReference type="Pfam" id="PF02104">
    <property type="entry name" value="SURF1"/>
    <property type="match status" value="1"/>
</dbReference>
<evidence type="ECO:0000256" key="7">
    <source>
        <dbReference type="SAM" id="MobiDB-lite"/>
    </source>
</evidence>
<name>A0A3S4DX75_9MICO</name>
<protein>
    <recommendedName>
        <fullName evidence="6">SURF1-like protein</fullName>
    </recommendedName>
</protein>
<keyword evidence="3 6" id="KW-0812">Transmembrane</keyword>
<dbReference type="OrthoDB" id="9807214at2"/>
<organism evidence="8 9">
    <name type="scientific">Labedella populi</name>
    <dbReference type="NCBI Taxonomy" id="2498850"/>
    <lineage>
        <taxon>Bacteria</taxon>
        <taxon>Bacillati</taxon>
        <taxon>Actinomycetota</taxon>
        <taxon>Actinomycetes</taxon>
        <taxon>Micrococcales</taxon>
        <taxon>Microbacteriaceae</taxon>
        <taxon>Labedella</taxon>
    </lineage>
</organism>
<dbReference type="RefSeq" id="WP_128498833.1">
    <property type="nucleotide sequence ID" value="NZ_RZNC01000003.1"/>
</dbReference>
<dbReference type="CDD" id="cd06662">
    <property type="entry name" value="SURF1"/>
    <property type="match status" value="1"/>
</dbReference>
<comment type="subcellular location">
    <subcellularLocation>
        <location evidence="6">Cell membrane</location>
        <topology evidence="6">Multi-pass membrane protein</topology>
    </subcellularLocation>
    <subcellularLocation>
        <location evidence="1">Membrane</location>
    </subcellularLocation>
</comment>
<evidence type="ECO:0000313" key="9">
    <source>
        <dbReference type="Proteomes" id="UP000288603"/>
    </source>
</evidence>
<dbReference type="PANTHER" id="PTHR23427:SF2">
    <property type="entry name" value="SURFEIT LOCUS PROTEIN 1"/>
    <property type="match status" value="1"/>
</dbReference>
<dbReference type="Proteomes" id="UP000288603">
    <property type="component" value="Unassembled WGS sequence"/>
</dbReference>
<dbReference type="PANTHER" id="PTHR23427">
    <property type="entry name" value="SURFEIT LOCUS PROTEIN"/>
    <property type="match status" value="1"/>
</dbReference>
<sequence>MNKWRFAISRRWFGYLAVAIVFAIVCVLLSNWQLARRAEKTSEIALVDDNFDAQPVDVTEVLPELSSFDPGDEWRPVILEGTYLAEEQVLVRNRPRGGQPGFDVLVPFRTSDGNVFIVDRGWLPTGNEQDLPDVIPEAPSGTVTVTARLRPGEPTVANRGAGDGQIATIHLPDLAERVGEPTYTGAYGILADESPAPVEPRPASVDRPVPDEGAHLSYAFQWLIFGILGFVFLGYAVRQEYRALNADDPEEQRRAGLREYKRRQRRTDADVEDELLDATAPRP</sequence>
<comment type="similarity">
    <text evidence="2 6">Belongs to the SURF1 family.</text>
</comment>
<dbReference type="InterPro" id="IPR002994">
    <property type="entry name" value="Surf1/Shy1"/>
</dbReference>